<name>A0A0H4WX10_9BACT</name>
<organism evidence="1 2">
    <name type="scientific">Pseudomyxococcus hansupus</name>
    <dbReference type="NCBI Taxonomy" id="1297742"/>
    <lineage>
        <taxon>Bacteria</taxon>
        <taxon>Pseudomonadati</taxon>
        <taxon>Myxococcota</taxon>
        <taxon>Myxococcia</taxon>
        <taxon>Myxococcales</taxon>
        <taxon>Cystobacterineae</taxon>
        <taxon>Myxococcaceae</taxon>
        <taxon>Pseudomyxococcus</taxon>
    </lineage>
</organism>
<keyword evidence="2" id="KW-1185">Reference proteome</keyword>
<sequence>MRPTPEMGRVEDVRTQDGDYDGYSVAKHLARQQPDQGAYGHVVVTGHGQRPIVVRQRTRRVDGMPLSGSVGLRIDPIVMRPDDPRGPDFLAGRILGLDYAFMKQQGWLFPCEPSDTTWLCYRTSPELITPSLASLDPLIAYLGRWMKHGGYGGTITISVWRPQGSPEEIRTPFGKHDGFTLSWAQGPDVRERTAVALTGHGTRLFAPREEGQPEAYEQRGNTAVLIGGPEAPGTALLSRSKSYPPYAVFVHVVSYADVDAAIEQWGRHLREGEHQGTLVIAVSGPWYFQTL</sequence>
<dbReference type="AlphaFoldDB" id="A0A0H4WX10"/>
<evidence type="ECO:0000313" key="2">
    <source>
        <dbReference type="Proteomes" id="UP000009026"/>
    </source>
</evidence>
<dbReference type="PATRIC" id="fig|1297742.4.peg.4894"/>
<gene>
    <name evidence="1" type="ORF">A176_004848</name>
</gene>
<dbReference type="STRING" id="1297742.A176_004848"/>
<evidence type="ECO:0000313" key="1">
    <source>
        <dbReference type="EMBL" id="AKQ67936.1"/>
    </source>
</evidence>
<accession>A0A0H4WX10</accession>
<reference evidence="1 2" key="1">
    <citation type="journal article" date="2016" name="PLoS ONE">
        <title>Complete Genome Sequence and Comparative Genomics of a Novel Myxobacterium Myxococcus hansupus.</title>
        <authorList>
            <person name="Sharma G."/>
            <person name="Narwani T."/>
            <person name="Subramanian S."/>
        </authorList>
    </citation>
    <scope>NUCLEOTIDE SEQUENCE [LARGE SCALE GENOMIC DNA]</scope>
    <source>
        <strain evidence="2">mixupus</strain>
    </source>
</reference>
<protein>
    <submittedName>
        <fullName evidence="1">Uncharacterized protein</fullName>
    </submittedName>
</protein>
<dbReference type="Proteomes" id="UP000009026">
    <property type="component" value="Chromosome"/>
</dbReference>
<proteinExistence type="predicted"/>
<dbReference type="KEGG" id="mym:A176_004848"/>
<dbReference type="EMBL" id="CP012109">
    <property type="protein sequence ID" value="AKQ67936.1"/>
    <property type="molecule type" value="Genomic_DNA"/>
</dbReference>